<organism evidence="2 3">
    <name type="scientific">Colocasia esculenta</name>
    <name type="common">Wild taro</name>
    <name type="synonym">Arum esculentum</name>
    <dbReference type="NCBI Taxonomy" id="4460"/>
    <lineage>
        <taxon>Eukaryota</taxon>
        <taxon>Viridiplantae</taxon>
        <taxon>Streptophyta</taxon>
        <taxon>Embryophyta</taxon>
        <taxon>Tracheophyta</taxon>
        <taxon>Spermatophyta</taxon>
        <taxon>Magnoliopsida</taxon>
        <taxon>Liliopsida</taxon>
        <taxon>Araceae</taxon>
        <taxon>Aroideae</taxon>
        <taxon>Colocasieae</taxon>
        <taxon>Colocasia</taxon>
    </lineage>
</organism>
<keyword evidence="3" id="KW-1185">Reference proteome</keyword>
<evidence type="ECO:0000313" key="2">
    <source>
        <dbReference type="EMBL" id="MQL69789.1"/>
    </source>
</evidence>
<proteinExistence type="predicted"/>
<dbReference type="EMBL" id="NMUH01000047">
    <property type="protein sequence ID" value="MQL69789.1"/>
    <property type="molecule type" value="Genomic_DNA"/>
</dbReference>
<protein>
    <submittedName>
        <fullName evidence="2">Uncharacterized protein</fullName>
    </submittedName>
</protein>
<dbReference type="Proteomes" id="UP000652761">
    <property type="component" value="Unassembled WGS sequence"/>
</dbReference>
<evidence type="ECO:0000256" key="1">
    <source>
        <dbReference type="SAM" id="SignalP"/>
    </source>
</evidence>
<dbReference type="AlphaFoldDB" id="A0A843TML3"/>
<name>A0A843TML3_COLES</name>
<comment type="caution">
    <text evidence="2">The sequence shown here is derived from an EMBL/GenBank/DDBJ whole genome shotgun (WGS) entry which is preliminary data.</text>
</comment>
<sequence>MNLTATFAAVKILGWWHDVVSLTLLAASPVPPSVTGVPIPEESVVKVDAAYEELLLAMASHGKRGDRAREHMQRRKVDPRTLEEALNAASRQESIMEAYQGEKPECVHCGKRHGGDVCWLKSGRCLKCGSNKECPNLKELVPRDVPATATTELATPAKEDENYILFPEMASTMPP</sequence>
<feature type="signal peptide" evidence="1">
    <location>
        <begin position="1"/>
        <end position="21"/>
    </location>
</feature>
<keyword evidence="1" id="KW-0732">Signal</keyword>
<accession>A0A843TML3</accession>
<gene>
    <name evidence="2" type="ORF">Taro_002075</name>
</gene>
<evidence type="ECO:0000313" key="3">
    <source>
        <dbReference type="Proteomes" id="UP000652761"/>
    </source>
</evidence>
<reference evidence="2" key="1">
    <citation type="submission" date="2017-07" db="EMBL/GenBank/DDBJ databases">
        <title>Taro Niue Genome Assembly and Annotation.</title>
        <authorList>
            <person name="Atibalentja N."/>
            <person name="Keating K."/>
            <person name="Fields C.J."/>
        </authorList>
    </citation>
    <scope>NUCLEOTIDE SEQUENCE</scope>
    <source>
        <strain evidence="2">Niue_2</strain>
        <tissue evidence="2">Leaf</tissue>
    </source>
</reference>
<feature type="chain" id="PRO_5032512791" evidence="1">
    <location>
        <begin position="22"/>
        <end position="175"/>
    </location>
</feature>